<feature type="transmembrane region" description="Helical" evidence="1">
    <location>
        <begin position="63"/>
        <end position="82"/>
    </location>
</feature>
<comment type="caution">
    <text evidence="2">The sequence shown here is derived from an EMBL/GenBank/DDBJ whole genome shotgun (WGS) entry which is preliminary data.</text>
</comment>
<keyword evidence="1" id="KW-0472">Membrane</keyword>
<dbReference type="EMBL" id="JBHTAH010000001">
    <property type="protein sequence ID" value="MFC7068343.1"/>
    <property type="molecule type" value="Genomic_DNA"/>
</dbReference>
<evidence type="ECO:0000313" key="2">
    <source>
        <dbReference type="EMBL" id="MFC7068343.1"/>
    </source>
</evidence>
<evidence type="ECO:0000313" key="3">
    <source>
        <dbReference type="Proteomes" id="UP001596461"/>
    </source>
</evidence>
<organism evidence="2 3">
    <name type="scientific">Halobaculum lipolyticum</name>
    <dbReference type="NCBI Taxonomy" id="3032001"/>
    <lineage>
        <taxon>Archaea</taxon>
        <taxon>Methanobacteriati</taxon>
        <taxon>Methanobacteriota</taxon>
        <taxon>Stenosarchaea group</taxon>
        <taxon>Halobacteria</taxon>
        <taxon>Halobacteriales</taxon>
        <taxon>Haloferacaceae</taxon>
        <taxon>Halobaculum</taxon>
    </lineage>
</organism>
<dbReference type="AlphaFoldDB" id="A0ABD5W9H8"/>
<sequence length="145" mass="14640">MTTTALLLSTVVTGLFLLAVTAYAVRAFPWQRLATRATAVAGGGAADARVLPGETAAPSRTPVALGGVVVLALCGGIGAALVPTTPVLGALVGLFAGLLALYVTWGTYHICRSRGLHYAQAVGIGVWILAMVFLVGVVARLLLGG</sequence>
<name>A0ABD5W9H8_9EURY</name>
<feature type="transmembrane region" description="Helical" evidence="1">
    <location>
        <begin position="122"/>
        <end position="143"/>
    </location>
</feature>
<evidence type="ECO:0000256" key="1">
    <source>
        <dbReference type="SAM" id="Phobius"/>
    </source>
</evidence>
<protein>
    <recommendedName>
        <fullName evidence="4">MAPEG family protein</fullName>
    </recommendedName>
</protein>
<proteinExistence type="predicted"/>
<keyword evidence="1" id="KW-1133">Transmembrane helix</keyword>
<keyword evidence="3" id="KW-1185">Reference proteome</keyword>
<dbReference type="Proteomes" id="UP001596461">
    <property type="component" value="Unassembled WGS sequence"/>
</dbReference>
<feature type="transmembrane region" description="Helical" evidence="1">
    <location>
        <begin position="88"/>
        <end position="110"/>
    </location>
</feature>
<evidence type="ECO:0008006" key="4">
    <source>
        <dbReference type="Google" id="ProtNLM"/>
    </source>
</evidence>
<gene>
    <name evidence="2" type="ORF">ACFQL9_01710</name>
</gene>
<accession>A0ABD5W9H8</accession>
<keyword evidence="1" id="KW-0812">Transmembrane</keyword>
<reference evidence="2 3" key="1">
    <citation type="journal article" date="2019" name="Int. J. Syst. Evol. Microbiol.">
        <title>The Global Catalogue of Microorganisms (GCM) 10K type strain sequencing project: providing services to taxonomists for standard genome sequencing and annotation.</title>
        <authorList>
            <consortium name="The Broad Institute Genomics Platform"/>
            <consortium name="The Broad Institute Genome Sequencing Center for Infectious Disease"/>
            <person name="Wu L."/>
            <person name="Ma J."/>
        </authorList>
    </citation>
    <scope>NUCLEOTIDE SEQUENCE [LARGE SCALE GENOMIC DNA]</scope>
    <source>
        <strain evidence="2 3">DT31</strain>
    </source>
</reference>
<dbReference type="GeneID" id="81126441"/>
<dbReference type="RefSeq" id="WP_284031534.1">
    <property type="nucleotide sequence ID" value="NZ_CP126154.1"/>
</dbReference>